<dbReference type="RefSeq" id="WP_081160451.1">
    <property type="nucleotide sequence ID" value="NZ_LWBP01000002.1"/>
</dbReference>
<name>A0A1V9GBY2_9BACT</name>
<accession>A0A1V9GBY2</accession>
<dbReference type="EMBL" id="LWBP01000002">
    <property type="protein sequence ID" value="OQP68067.1"/>
    <property type="molecule type" value="Genomic_DNA"/>
</dbReference>
<evidence type="ECO:0000313" key="1">
    <source>
        <dbReference type="EMBL" id="OQP68067.1"/>
    </source>
</evidence>
<reference evidence="2" key="1">
    <citation type="submission" date="2016-04" db="EMBL/GenBank/DDBJ databases">
        <authorList>
            <person name="Chen L."/>
            <person name="Zhuang W."/>
            <person name="Wang G."/>
        </authorList>
    </citation>
    <scope>NUCLEOTIDE SEQUENCE [LARGE SCALE GENOMIC DNA]</scope>
    <source>
        <strain evidence="2">208</strain>
    </source>
</reference>
<proteinExistence type="predicted"/>
<comment type="caution">
    <text evidence="1">The sequence shown here is derived from an EMBL/GenBank/DDBJ whole genome shotgun (WGS) entry which is preliminary data.</text>
</comment>
<dbReference type="AlphaFoldDB" id="A0A1V9GBY2"/>
<keyword evidence="2" id="KW-1185">Reference proteome</keyword>
<dbReference type="OrthoDB" id="674463at2"/>
<dbReference type="Proteomes" id="UP000192276">
    <property type="component" value="Unassembled WGS sequence"/>
</dbReference>
<evidence type="ECO:0000313" key="2">
    <source>
        <dbReference type="Proteomes" id="UP000192276"/>
    </source>
</evidence>
<protein>
    <submittedName>
        <fullName evidence="1">Uncharacterized protein</fullName>
    </submittedName>
</protein>
<organism evidence="1 2">
    <name type="scientific">Niastella populi</name>
    <dbReference type="NCBI Taxonomy" id="550983"/>
    <lineage>
        <taxon>Bacteria</taxon>
        <taxon>Pseudomonadati</taxon>
        <taxon>Bacteroidota</taxon>
        <taxon>Chitinophagia</taxon>
        <taxon>Chitinophagales</taxon>
        <taxon>Chitinophagaceae</taxon>
        <taxon>Niastella</taxon>
    </lineage>
</organism>
<dbReference type="PROSITE" id="PS51257">
    <property type="entry name" value="PROKAR_LIPOPROTEIN"/>
    <property type="match status" value="1"/>
</dbReference>
<sequence>MKKIILGLFVLSVIAVTVSCKKKKGDDGGDRCGEQEIKVATIPAVNTIDPPAPGTSFPLVVNIETMPVAGASITVTAKEDGGASYFTTTLENALSSNSFTITGTPVGKQCVVDVVVTSKTCNTNQWKGSYRYSAK</sequence>
<gene>
    <name evidence="1" type="ORF">A4R26_11295</name>
</gene>